<evidence type="ECO:0000313" key="18">
    <source>
        <dbReference type="Proteomes" id="UP000509568"/>
    </source>
</evidence>
<evidence type="ECO:0000256" key="2">
    <source>
        <dbReference type="ARBA" id="ARBA00022448"/>
    </source>
</evidence>
<feature type="transmembrane region" description="Helical" evidence="10">
    <location>
        <begin position="759"/>
        <end position="777"/>
    </location>
</feature>
<evidence type="ECO:0000259" key="14">
    <source>
        <dbReference type="Pfam" id="PF04039"/>
    </source>
</evidence>
<feature type="transmembrane region" description="Helical" evidence="10">
    <location>
        <begin position="108"/>
        <end position="127"/>
    </location>
</feature>
<dbReference type="InterPro" id="IPR050616">
    <property type="entry name" value="CPA3_Na-H_Antiporter_A"/>
</dbReference>
<evidence type="ECO:0000313" key="17">
    <source>
        <dbReference type="EMBL" id="QKZ05281.1"/>
    </source>
</evidence>
<proteinExistence type="predicted"/>
<name>A0A7D5DA93_9PSED</name>
<keyword evidence="18" id="KW-1185">Reference proteome</keyword>
<keyword evidence="2" id="KW-0813">Transport</keyword>
<evidence type="ECO:0000259" key="13">
    <source>
        <dbReference type="Pfam" id="PF00662"/>
    </source>
</evidence>
<protein>
    <submittedName>
        <fullName evidence="17">Monovalent cation/H+ antiporter subunit A</fullName>
    </submittedName>
</protein>
<feature type="transmembrane region" description="Helical" evidence="10">
    <location>
        <begin position="205"/>
        <end position="230"/>
    </location>
</feature>
<evidence type="ECO:0000256" key="11">
    <source>
        <dbReference type="SAM" id="SignalP"/>
    </source>
</evidence>
<evidence type="ECO:0000259" key="15">
    <source>
        <dbReference type="Pfam" id="PF13244"/>
    </source>
</evidence>
<evidence type="ECO:0000256" key="3">
    <source>
        <dbReference type="ARBA" id="ARBA00022449"/>
    </source>
</evidence>
<reference evidence="17 18" key="1">
    <citation type="submission" date="2020-06" db="EMBL/GenBank/DDBJ databases">
        <title>Pseudomonas eucalypticola sp. nov., an endophyte of Eucalyptus dunnii leaves with biocontrol ability of eucalyptus leaf blight.</title>
        <authorList>
            <person name="Liu Y."/>
            <person name="Song Z."/>
            <person name="Zeng H."/>
            <person name="Lu M."/>
            <person name="Wang X."/>
            <person name="Lian X."/>
            <person name="Zhang Q."/>
        </authorList>
    </citation>
    <scope>NUCLEOTIDE SEQUENCE [LARGE SCALE GENOMIC DNA]</scope>
    <source>
        <strain evidence="17 18">NP-1</strain>
    </source>
</reference>
<dbReference type="Pfam" id="PF04039">
    <property type="entry name" value="MnhB"/>
    <property type="match status" value="1"/>
</dbReference>
<feature type="transmembrane region" description="Helical" evidence="10">
    <location>
        <begin position="298"/>
        <end position="316"/>
    </location>
</feature>
<feature type="transmembrane region" description="Helical" evidence="10">
    <location>
        <begin position="703"/>
        <end position="721"/>
    </location>
</feature>
<feature type="transmembrane region" description="Helical" evidence="10">
    <location>
        <begin position="162"/>
        <end position="185"/>
    </location>
</feature>
<keyword evidence="7" id="KW-0406">Ion transport</keyword>
<feature type="transmembrane region" description="Helical" evidence="10">
    <location>
        <begin position="76"/>
        <end position="96"/>
    </location>
</feature>
<keyword evidence="6 10" id="KW-1133">Transmembrane helix</keyword>
<feature type="transmembrane region" description="Helical" evidence="10">
    <location>
        <begin position="927"/>
        <end position="950"/>
    </location>
</feature>
<feature type="transmembrane region" description="Helical" evidence="10">
    <location>
        <begin position="409"/>
        <end position="427"/>
    </location>
</feature>
<dbReference type="Pfam" id="PF13244">
    <property type="entry name" value="MbhD"/>
    <property type="match status" value="1"/>
</dbReference>
<dbReference type="RefSeq" id="WP_176571171.1">
    <property type="nucleotide sequence ID" value="NZ_CP056030.1"/>
</dbReference>
<dbReference type="InterPro" id="IPR007182">
    <property type="entry name" value="MnhB"/>
</dbReference>
<dbReference type="InterPro" id="IPR046806">
    <property type="entry name" value="MrpA_C/MbhE"/>
</dbReference>
<feature type="chain" id="PRO_5028816987" evidence="11">
    <location>
        <begin position="18"/>
        <end position="973"/>
    </location>
</feature>
<evidence type="ECO:0000256" key="8">
    <source>
        <dbReference type="ARBA" id="ARBA00023136"/>
    </source>
</evidence>
<dbReference type="NCBIfam" id="NF009288">
    <property type="entry name" value="PRK12648.1"/>
    <property type="match status" value="1"/>
</dbReference>
<feature type="transmembrane region" description="Helical" evidence="10">
    <location>
        <begin position="133"/>
        <end position="150"/>
    </location>
</feature>
<feature type="transmembrane region" description="Helical" evidence="10">
    <location>
        <begin position="657"/>
        <end position="678"/>
    </location>
</feature>
<feature type="transmembrane region" description="Helical" evidence="10">
    <location>
        <begin position="367"/>
        <end position="389"/>
    </location>
</feature>
<feature type="transmembrane region" description="Helical" evidence="10">
    <location>
        <begin position="602"/>
        <end position="624"/>
    </location>
</feature>
<dbReference type="Pfam" id="PF20501">
    <property type="entry name" value="MbhE"/>
    <property type="match status" value="1"/>
</dbReference>
<gene>
    <name evidence="17" type="ORF">HWQ56_16385</name>
</gene>
<evidence type="ECO:0000256" key="5">
    <source>
        <dbReference type="ARBA" id="ARBA00022692"/>
    </source>
</evidence>
<feature type="transmembrane region" description="Helical" evidence="10">
    <location>
        <begin position="631"/>
        <end position="651"/>
    </location>
</feature>
<dbReference type="InterPro" id="IPR001750">
    <property type="entry name" value="ND/Mrp_TM"/>
</dbReference>
<dbReference type="PANTHER" id="PTHR43373">
    <property type="entry name" value="NA(+)/H(+) ANTIPORTER SUBUNIT"/>
    <property type="match status" value="1"/>
</dbReference>
<keyword evidence="3" id="KW-0050">Antiport</keyword>
<dbReference type="AlphaFoldDB" id="A0A7D5DA93"/>
<evidence type="ECO:0000259" key="12">
    <source>
        <dbReference type="Pfam" id="PF00361"/>
    </source>
</evidence>
<organism evidence="17 18">
    <name type="scientific">Pseudomonas eucalypticola</name>
    <dbReference type="NCBI Taxonomy" id="2599595"/>
    <lineage>
        <taxon>Bacteria</taxon>
        <taxon>Pseudomonadati</taxon>
        <taxon>Pseudomonadota</taxon>
        <taxon>Gammaproteobacteria</taxon>
        <taxon>Pseudomonadales</taxon>
        <taxon>Pseudomonadaceae</taxon>
        <taxon>Pseudomonas</taxon>
    </lineage>
</organism>
<evidence type="ECO:0000256" key="1">
    <source>
        <dbReference type="ARBA" id="ARBA00004651"/>
    </source>
</evidence>
<dbReference type="Proteomes" id="UP000509568">
    <property type="component" value="Chromosome"/>
</dbReference>
<dbReference type="InterPro" id="IPR025383">
    <property type="entry name" value="MrpA_C/MbhD"/>
</dbReference>
<evidence type="ECO:0000256" key="6">
    <source>
        <dbReference type="ARBA" id="ARBA00022989"/>
    </source>
</evidence>
<dbReference type="KEGG" id="pez:HWQ56_16385"/>
<evidence type="ECO:0000256" key="10">
    <source>
        <dbReference type="SAM" id="Phobius"/>
    </source>
</evidence>
<evidence type="ECO:0000256" key="7">
    <source>
        <dbReference type="ARBA" id="ARBA00023065"/>
    </source>
</evidence>
<dbReference type="PANTHER" id="PTHR43373:SF1">
    <property type="entry name" value="NA(+)_H(+) ANTIPORTER SUBUNIT A"/>
    <property type="match status" value="1"/>
</dbReference>
<feature type="transmembrane region" description="Helical" evidence="10">
    <location>
        <begin position="888"/>
        <end position="907"/>
    </location>
</feature>
<feature type="transmembrane region" description="Helical" evidence="10">
    <location>
        <begin position="322"/>
        <end position="346"/>
    </location>
</feature>
<keyword evidence="11" id="KW-0732">Signal</keyword>
<feature type="transmembrane region" description="Helical" evidence="10">
    <location>
        <begin position="814"/>
        <end position="841"/>
    </location>
</feature>
<feature type="transmembrane region" description="Helical" evidence="10">
    <location>
        <begin position="242"/>
        <end position="264"/>
    </location>
</feature>
<dbReference type="InterPro" id="IPR001516">
    <property type="entry name" value="Proton_antipo_N"/>
</dbReference>
<accession>A0A7D5DA93</accession>
<feature type="transmembrane region" description="Helical" evidence="10">
    <location>
        <begin position="847"/>
        <end position="867"/>
    </location>
</feature>
<feature type="transmembrane region" description="Helical" evidence="10">
    <location>
        <begin position="459"/>
        <end position="484"/>
    </location>
</feature>
<evidence type="ECO:0000256" key="9">
    <source>
        <dbReference type="RuleBase" id="RU000320"/>
    </source>
</evidence>
<feature type="transmembrane region" description="Helical" evidence="10">
    <location>
        <begin position="574"/>
        <end position="596"/>
    </location>
</feature>
<keyword evidence="8 10" id="KW-0472">Membrane</keyword>
<dbReference type="GO" id="GO:0005886">
    <property type="term" value="C:plasma membrane"/>
    <property type="evidence" value="ECO:0007669"/>
    <property type="project" value="UniProtKB-SubCell"/>
</dbReference>
<dbReference type="GO" id="GO:0015297">
    <property type="term" value="F:antiporter activity"/>
    <property type="evidence" value="ECO:0007669"/>
    <property type="project" value="UniProtKB-KW"/>
</dbReference>
<feature type="domain" description="Na+/H+ antiporter MnhB subunit-related protein" evidence="14">
    <location>
        <begin position="821"/>
        <end position="943"/>
    </location>
</feature>
<dbReference type="GO" id="GO:0006811">
    <property type="term" value="P:monoatomic ion transport"/>
    <property type="evidence" value="ECO:0007669"/>
    <property type="project" value="UniProtKB-KW"/>
</dbReference>
<feature type="signal peptide" evidence="11">
    <location>
        <begin position="1"/>
        <end position="17"/>
    </location>
</feature>
<feature type="transmembrane region" description="Helical" evidence="10">
    <location>
        <begin position="504"/>
        <end position="523"/>
    </location>
</feature>
<dbReference type="Pfam" id="PF00361">
    <property type="entry name" value="Proton_antipo_M"/>
    <property type="match status" value="1"/>
</dbReference>
<feature type="domain" description="NADH-Ubiquinone oxidoreductase (complex I) chain 5 N-terminal" evidence="13">
    <location>
        <begin position="65"/>
        <end position="110"/>
    </location>
</feature>
<feature type="transmembrane region" description="Helical" evidence="10">
    <location>
        <begin position="270"/>
        <end position="291"/>
    </location>
</feature>
<keyword evidence="4" id="KW-1003">Cell membrane</keyword>
<feature type="domain" description="MrpA C-terminal/MbhD" evidence="15">
    <location>
        <begin position="615"/>
        <end position="680"/>
    </location>
</feature>
<dbReference type="EMBL" id="CP056030">
    <property type="protein sequence ID" value="QKZ05281.1"/>
    <property type="molecule type" value="Genomic_DNA"/>
</dbReference>
<evidence type="ECO:0000256" key="4">
    <source>
        <dbReference type="ARBA" id="ARBA00022475"/>
    </source>
</evidence>
<feature type="domain" description="MrpA C-terminal/MbhE" evidence="16">
    <location>
        <begin position="697"/>
        <end position="794"/>
    </location>
</feature>
<feature type="domain" description="NADH:quinone oxidoreductase/Mrp antiporter transmembrane" evidence="12">
    <location>
        <begin position="126"/>
        <end position="399"/>
    </location>
</feature>
<dbReference type="Pfam" id="PF00662">
    <property type="entry name" value="Proton_antipo_N"/>
    <property type="match status" value="1"/>
</dbReference>
<comment type="subcellular location">
    <subcellularLocation>
        <location evidence="1">Cell membrane</location>
        <topology evidence="1">Multi-pass membrane protein</topology>
    </subcellularLocation>
    <subcellularLocation>
        <location evidence="9">Membrane</location>
        <topology evidence="9">Multi-pass membrane protein</topology>
    </subcellularLocation>
</comment>
<sequence length="973" mass="105134">MSLIVLLLLPFIGSCLAAVLPHDARNRESILAGLVALTGTVAVALMYPQVAHGGVICETFEWLPGLGLNLTLRMDGFAWLFSLLVLGIGTLVSLYARYYMSPDDPVPRFFAFFLAFMGAMLGLVMSGNLVQMVFFWELTSLFSFLLIGYWHHRADARRGAYMALAVTGAGGLCLLAGVIVLGQVVGSYDLDTVLAAGEQIRASHLYPVLLTLILIGALSKSAQFPFHFWLPHAMAAPTPVSAYLHSATMVKAGVFLLARLWPSLSGSEQWFWIVSGAGACTLLLGAYAAMFQNDLKGLLAYSTISHLGLITLLLGLNSPLAAVAAVFHILNHATFKASLFMAAGIIDHESGTRDIRRLSGLFRMIPFTATLAMVASAAMAGVPLMNGFLSKEMFFAETVFITSTAWVEAALPAVATIAGTFSVVYALRFTVDVFFGPPATDLPHTPHEPPRWMRAPVELLVLLCLVVGIFPAQSVGPLLAAAALPVVGGESPAYSLAIWHGFNAPLIMSLIAMGAGIVLYLLLRGQLRRGRLQRPPLVGRLSGKRLFERSLVLLMRLARRSERWLTTRRLQPQLFMLVLVAVVAAVIPLLHSGLSWGLRPKIAGSGVFVTLWLIAIACALGAAWQAKYHRLAALTMVSVCGLMTCITFIWFSAPDLALTQLVVEVVTTVLILLGLRWLPRRIEDVQPLPGHERRARVRRVRDLLLAIATGGGMAALSYAMLTRATPNHISEFYLRKALPEGGGSNVVNVMLVDFRGFDTLGEITVLVATALAIFALLRRFRPPRESIQLPAQQRLLAPDVVTDLVNPRQASDTALGFMMVPAVLVRLLLPLAVVVSMYLFMRGHNQPGGGFVAGLVMAVAFILQYMVAGTQWVEAQMRLRPQRWMGTGLLFATLTGVGAMVLGYPFLTTHTAHLHLPVLGEVHVASALFFDIGVFCVVVGSTLLILTALAHQSVRAHKPSGLPKPIAPPQGSA</sequence>
<dbReference type="PRINTS" id="PR01434">
    <property type="entry name" value="NADHDHGNASE5"/>
</dbReference>
<evidence type="ECO:0000259" key="16">
    <source>
        <dbReference type="Pfam" id="PF20501"/>
    </source>
</evidence>
<keyword evidence="5 9" id="KW-0812">Transmembrane</keyword>